<name>A0A6N7S6U1_9FIRM</name>
<protein>
    <recommendedName>
        <fullName evidence="1">Group II intron maturase-specific domain-containing protein</fullName>
    </recommendedName>
</protein>
<evidence type="ECO:0000313" key="5">
    <source>
        <dbReference type="Proteomes" id="UP000480929"/>
    </source>
</evidence>
<reference evidence="4 5" key="1">
    <citation type="journal article" date="2019" name="Nat. Med.">
        <title>A library of human gut bacterial isolates paired with longitudinal multiomics data enables mechanistic microbiome research.</title>
        <authorList>
            <person name="Poyet M."/>
            <person name="Groussin M."/>
            <person name="Gibbons S.M."/>
            <person name="Avila-Pacheco J."/>
            <person name="Jiang X."/>
            <person name="Kearney S.M."/>
            <person name="Perrotta A.R."/>
            <person name="Berdy B."/>
            <person name="Zhao S."/>
            <person name="Lieberman T.D."/>
            <person name="Swanson P.K."/>
            <person name="Smith M."/>
            <person name="Roesemann S."/>
            <person name="Alexander J.E."/>
            <person name="Rich S.A."/>
            <person name="Livny J."/>
            <person name="Vlamakis H."/>
            <person name="Clish C."/>
            <person name="Bullock K."/>
            <person name="Deik A."/>
            <person name="Scott J."/>
            <person name="Pierce K.A."/>
            <person name="Xavier R.J."/>
            <person name="Alm E.J."/>
        </authorList>
    </citation>
    <scope>NUCLEOTIDE SEQUENCE [LARGE SCALE GENOMIC DNA]</scope>
    <source>
        <strain evidence="2 4">BIOML-A4</strain>
        <strain evidence="3 5">BIOML-A5</strain>
    </source>
</reference>
<evidence type="ECO:0000313" key="2">
    <source>
        <dbReference type="EMBL" id="MSA89611.1"/>
    </source>
</evidence>
<gene>
    <name evidence="3" type="ORF">GKD88_09560</name>
    <name evidence="2" type="ORF">GKE08_09760</name>
</gene>
<sequence>MGNRMKKINEVTRGWINYYRIADMKRILTRIEDKIRLHIRMGYWKQWKTIKNRANHLYFLGIGDMPAHERGSVEQDDGLGDG</sequence>
<evidence type="ECO:0000313" key="4">
    <source>
        <dbReference type="Proteomes" id="UP000433575"/>
    </source>
</evidence>
<dbReference type="AlphaFoldDB" id="A0A6N7S6U1"/>
<evidence type="ECO:0000313" key="3">
    <source>
        <dbReference type="EMBL" id="MSC33366.1"/>
    </source>
</evidence>
<dbReference type="InterPro" id="IPR013597">
    <property type="entry name" value="Mat_intron_G2"/>
</dbReference>
<dbReference type="Proteomes" id="UP000480929">
    <property type="component" value="Unassembled WGS sequence"/>
</dbReference>
<proteinExistence type="predicted"/>
<accession>A0A6N7S6U1</accession>
<dbReference type="EMBL" id="WKPI01000015">
    <property type="protein sequence ID" value="MSC33366.1"/>
    <property type="molecule type" value="Genomic_DNA"/>
</dbReference>
<evidence type="ECO:0000259" key="1">
    <source>
        <dbReference type="Pfam" id="PF08388"/>
    </source>
</evidence>
<keyword evidence="5" id="KW-1185">Reference proteome</keyword>
<organism evidence="2 4">
    <name type="scientific">Holdemania massiliensis</name>
    <dbReference type="NCBI Taxonomy" id="1468449"/>
    <lineage>
        <taxon>Bacteria</taxon>
        <taxon>Bacillati</taxon>
        <taxon>Bacillota</taxon>
        <taxon>Erysipelotrichia</taxon>
        <taxon>Erysipelotrichales</taxon>
        <taxon>Erysipelotrichaceae</taxon>
        <taxon>Holdemania</taxon>
    </lineage>
</organism>
<dbReference type="Proteomes" id="UP000433575">
    <property type="component" value="Unassembled WGS sequence"/>
</dbReference>
<dbReference type="EMBL" id="WKPJ01000013">
    <property type="protein sequence ID" value="MSA89611.1"/>
    <property type="molecule type" value="Genomic_DNA"/>
</dbReference>
<dbReference type="Pfam" id="PF08388">
    <property type="entry name" value="GIIM"/>
    <property type="match status" value="1"/>
</dbReference>
<dbReference type="OrthoDB" id="1655908at2"/>
<comment type="caution">
    <text evidence="2">The sequence shown here is derived from an EMBL/GenBank/DDBJ whole genome shotgun (WGS) entry which is preliminary data.</text>
</comment>
<feature type="domain" description="Group II intron maturase-specific" evidence="1">
    <location>
        <begin position="2"/>
        <end position="56"/>
    </location>
</feature>